<keyword evidence="1" id="KW-0227">DNA damage</keyword>
<comment type="caution">
    <text evidence="3">The sequence shown here is derived from an EMBL/GenBank/DDBJ whole genome shotgun (WGS) entry which is preliminary data.</text>
</comment>
<dbReference type="InterPro" id="IPR010285">
    <property type="entry name" value="DNA_helicase_pif1-like_DEAD"/>
</dbReference>
<name>A0A6L2JZJ6_TANCI</name>
<keyword evidence="1" id="KW-0547">Nucleotide-binding</keyword>
<keyword evidence="1" id="KW-0347">Helicase</keyword>
<dbReference type="GO" id="GO:0006281">
    <property type="term" value="P:DNA repair"/>
    <property type="evidence" value="ECO:0007669"/>
    <property type="project" value="UniProtKB-KW"/>
</dbReference>
<keyword evidence="1" id="KW-0067">ATP-binding</keyword>
<dbReference type="PANTHER" id="PTHR10492:SF90">
    <property type="entry name" value="ATP-DEPENDENT DNA HELICASE"/>
    <property type="match status" value="1"/>
</dbReference>
<organism evidence="3">
    <name type="scientific">Tanacetum cinerariifolium</name>
    <name type="common">Dalmatian daisy</name>
    <name type="synonym">Chrysanthemum cinerariifolium</name>
    <dbReference type="NCBI Taxonomy" id="118510"/>
    <lineage>
        <taxon>Eukaryota</taxon>
        <taxon>Viridiplantae</taxon>
        <taxon>Streptophyta</taxon>
        <taxon>Embryophyta</taxon>
        <taxon>Tracheophyta</taxon>
        <taxon>Spermatophyta</taxon>
        <taxon>Magnoliopsida</taxon>
        <taxon>eudicotyledons</taxon>
        <taxon>Gunneridae</taxon>
        <taxon>Pentapetalae</taxon>
        <taxon>asterids</taxon>
        <taxon>campanulids</taxon>
        <taxon>Asterales</taxon>
        <taxon>Asteraceae</taxon>
        <taxon>Asteroideae</taxon>
        <taxon>Anthemideae</taxon>
        <taxon>Anthemidinae</taxon>
        <taxon>Tanacetum</taxon>
    </lineage>
</organism>
<protein>
    <recommendedName>
        <fullName evidence="1">ATP-dependent DNA helicase</fullName>
        <ecNumber evidence="1">5.6.2.3</ecNumber>
    </recommendedName>
</protein>
<dbReference type="PANTHER" id="PTHR10492">
    <property type="match status" value="1"/>
</dbReference>
<dbReference type="AlphaFoldDB" id="A0A6L2JZJ6"/>
<proteinExistence type="inferred from homology"/>
<dbReference type="Pfam" id="PF05970">
    <property type="entry name" value="PIF1"/>
    <property type="match status" value="1"/>
</dbReference>
<dbReference type="GO" id="GO:0006310">
    <property type="term" value="P:DNA recombination"/>
    <property type="evidence" value="ECO:0007669"/>
    <property type="project" value="UniProtKB-KW"/>
</dbReference>
<keyword evidence="1" id="KW-0234">DNA repair</keyword>
<evidence type="ECO:0000259" key="2">
    <source>
        <dbReference type="Pfam" id="PF05970"/>
    </source>
</evidence>
<sequence>MFGSLAQLSMLWISKNEALPNTRILLWLEDYYKYKTSTDIDDMISAELPSPTDDPVGYKSVTDYMVLRPCGKDAKSAACNIEGKCSKHFPKPFYPETIIDQDRRMLFPTDVIEYCEEAQEFKELLKINSRICSTFKEACFAYGLLNDDREWTRAIQEGSLWALGPQLRYLFVTILLFCDGHRFLYKTIISRLRSDLKIVLVVASSEFWKHCKVSTLTRSMRVNEYNANGELDTRKQDFNQWVLAVDDGRVLARMKDSEDEPT</sequence>
<evidence type="ECO:0000313" key="3">
    <source>
        <dbReference type="EMBL" id="GEU42060.1"/>
    </source>
</evidence>
<feature type="domain" description="DNA helicase Pif1-like DEAD-box helicase" evidence="2">
    <location>
        <begin position="205"/>
        <end position="252"/>
    </location>
</feature>
<comment type="similarity">
    <text evidence="1">Belongs to the helicase family.</text>
</comment>
<evidence type="ECO:0000256" key="1">
    <source>
        <dbReference type="RuleBase" id="RU363044"/>
    </source>
</evidence>
<comment type="cofactor">
    <cofactor evidence="1">
        <name>Mg(2+)</name>
        <dbReference type="ChEBI" id="CHEBI:18420"/>
    </cofactor>
</comment>
<dbReference type="GO" id="GO:0000723">
    <property type="term" value="P:telomere maintenance"/>
    <property type="evidence" value="ECO:0007669"/>
    <property type="project" value="InterPro"/>
</dbReference>
<comment type="catalytic activity">
    <reaction evidence="1">
        <text>ATP + H2O = ADP + phosphate + H(+)</text>
        <dbReference type="Rhea" id="RHEA:13065"/>
        <dbReference type="ChEBI" id="CHEBI:15377"/>
        <dbReference type="ChEBI" id="CHEBI:15378"/>
        <dbReference type="ChEBI" id="CHEBI:30616"/>
        <dbReference type="ChEBI" id="CHEBI:43474"/>
        <dbReference type="ChEBI" id="CHEBI:456216"/>
        <dbReference type="EC" id="5.6.2.3"/>
    </reaction>
</comment>
<dbReference type="GO" id="GO:0016787">
    <property type="term" value="F:hydrolase activity"/>
    <property type="evidence" value="ECO:0007669"/>
    <property type="project" value="UniProtKB-KW"/>
</dbReference>
<dbReference type="EMBL" id="BKCJ010001520">
    <property type="protein sequence ID" value="GEU42060.1"/>
    <property type="molecule type" value="Genomic_DNA"/>
</dbReference>
<keyword evidence="1" id="KW-0378">Hydrolase</keyword>
<dbReference type="EC" id="5.6.2.3" evidence="1"/>
<keyword evidence="1" id="KW-0233">DNA recombination</keyword>
<dbReference type="GO" id="GO:0043139">
    <property type="term" value="F:5'-3' DNA helicase activity"/>
    <property type="evidence" value="ECO:0007669"/>
    <property type="project" value="UniProtKB-EC"/>
</dbReference>
<gene>
    <name evidence="3" type="ORF">Tci_014038</name>
</gene>
<reference evidence="3" key="1">
    <citation type="journal article" date="2019" name="Sci. Rep.">
        <title>Draft genome of Tanacetum cinerariifolium, the natural source of mosquito coil.</title>
        <authorList>
            <person name="Yamashiro T."/>
            <person name="Shiraishi A."/>
            <person name="Satake H."/>
            <person name="Nakayama K."/>
        </authorList>
    </citation>
    <scope>NUCLEOTIDE SEQUENCE</scope>
</reference>
<accession>A0A6L2JZJ6</accession>
<dbReference type="GO" id="GO:0005524">
    <property type="term" value="F:ATP binding"/>
    <property type="evidence" value="ECO:0007669"/>
    <property type="project" value="UniProtKB-KW"/>
</dbReference>